<evidence type="ECO:0000313" key="2">
    <source>
        <dbReference type="Proteomes" id="UP000245423"/>
    </source>
</evidence>
<dbReference type="RefSeq" id="WP_005582092.1">
    <property type="nucleotide sequence ID" value="NZ_LT669839.1"/>
</dbReference>
<dbReference type="EMBL" id="LT669839">
    <property type="protein sequence ID" value="SHD77725.1"/>
    <property type="molecule type" value="Genomic_DNA"/>
</dbReference>
<dbReference type="OrthoDB" id="1706352at2"/>
<proteinExistence type="predicted"/>
<reference evidence="1 2" key="1">
    <citation type="submission" date="2016-11" db="EMBL/GenBank/DDBJ databases">
        <authorList>
            <person name="Manzoor S."/>
        </authorList>
    </citation>
    <scope>NUCLEOTIDE SEQUENCE [LARGE SCALE GENOMIC DNA]</scope>
    <source>
        <strain evidence="1">Clostridium ultunense strain Esp</strain>
    </source>
</reference>
<name>M1Z4W4_9FIRM</name>
<dbReference type="HOGENOM" id="CLU_049859_0_0_9"/>
<accession>M1Z4W4</accession>
<protein>
    <submittedName>
        <fullName evidence="1">Uncharacterized protein</fullName>
    </submittedName>
</protein>
<dbReference type="AlphaFoldDB" id="M1Z4W4"/>
<evidence type="ECO:0000313" key="1">
    <source>
        <dbReference type="EMBL" id="SHD77725.1"/>
    </source>
</evidence>
<organism evidence="1 2">
    <name type="scientific">[Clostridium] ultunense Esp</name>
    <dbReference type="NCBI Taxonomy" id="1288971"/>
    <lineage>
        <taxon>Bacteria</taxon>
        <taxon>Bacillati</taxon>
        <taxon>Bacillota</taxon>
        <taxon>Tissierellia</taxon>
        <taxon>Tissierellales</taxon>
        <taxon>Tepidimicrobiaceae</taxon>
        <taxon>Schnuerera</taxon>
    </lineage>
</organism>
<sequence>MAYFNDKLLLISDSHENIDLFRSLEGKIIRYHFNYETQKHYEDIIAEEILLEFDGSIDNQDTIYIIHQDKALHLILTLIKKDGRIERFKLTEESILEVYYLNLIMDNDIPHIVYFVLISGMEKRYRIYHHYFTGEEWITNIVDDTIVRELLNPLKVFKTEREIILSYYNKTRDEQIYIKKFNLDRKEWGDKIKLTHVEANKLYLDILVKETKIHLTYCQYMEGNLVVKYERVNYTNGSLNKEVEEIISNPENGQEPTLIYYEGRLWVVWIEHENILSRYSQDYGNTWSPIYLWRESKENHIVKYKYNKLESKDIVLNYSFGKINPEIGFIGFGPIFNTVEIPLKKNPFQMFAKGIPKL</sequence>
<keyword evidence="2" id="KW-1185">Reference proteome</keyword>
<gene>
    <name evidence="1" type="ORF">CUESP1_2374</name>
</gene>
<dbReference type="Proteomes" id="UP000245423">
    <property type="component" value="Chromosome 1"/>
</dbReference>